<gene>
    <name evidence="6" type="ORF">LRS1606.173</name>
</gene>
<dbReference type="PROSITE" id="PS50043">
    <property type="entry name" value="HTH_LUXR_2"/>
    <property type="match status" value="1"/>
</dbReference>
<geneLocation type="plasmid" evidence="6">
    <name>pNSL1</name>
</geneLocation>
<organism evidence="6">
    <name type="scientific">Rhodococcus sp. NS1</name>
    <dbReference type="NCBI Taxonomy" id="402236"/>
    <lineage>
        <taxon>Bacteria</taxon>
        <taxon>Bacillati</taxon>
        <taxon>Actinomycetota</taxon>
        <taxon>Actinomycetes</taxon>
        <taxon>Mycobacteriales</taxon>
        <taxon>Nocardiaceae</taxon>
        <taxon>Rhodococcus</taxon>
    </lineage>
</organism>
<dbReference type="CDD" id="cd06170">
    <property type="entry name" value="LuxR_C_like"/>
    <property type="match status" value="1"/>
</dbReference>
<dbReference type="InterPro" id="IPR000792">
    <property type="entry name" value="Tscrpt_reg_LuxR_C"/>
</dbReference>
<keyword evidence="6" id="KW-0614">Plasmid</keyword>
<evidence type="ECO:0000256" key="4">
    <source>
        <dbReference type="SAM" id="MobiDB-lite"/>
    </source>
</evidence>
<name>A0A097SQ03_9NOCA</name>
<evidence type="ECO:0000259" key="5">
    <source>
        <dbReference type="PROSITE" id="PS50043"/>
    </source>
</evidence>
<keyword evidence="2" id="KW-0238">DNA-binding</keyword>
<accession>A0A097SQ03</accession>
<dbReference type="InterPro" id="IPR036388">
    <property type="entry name" value="WH-like_DNA-bd_sf"/>
</dbReference>
<protein>
    <recommendedName>
        <fullName evidence="5">HTH luxR-type domain-containing protein</fullName>
    </recommendedName>
</protein>
<keyword evidence="1" id="KW-0805">Transcription regulation</keyword>
<dbReference type="Gene3D" id="1.10.10.10">
    <property type="entry name" value="Winged helix-like DNA-binding domain superfamily/Winged helix DNA-binding domain"/>
    <property type="match status" value="1"/>
</dbReference>
<feature type="region of interest" description="Disordered" evidence="4">
    <location>
        <begin position="60"/>
        <end position="101"/>
    </location>
</feature>
<dbReference type="PANTHER" id="PTHR44688">
    <property type="entry name" value="DNA-BINDING TRANSCRIPTIONAL ACTIVATOR DEVR_DOSR"/>
    <property type="match status" value="1"/>
</dbReference>
<dbReference type="PANTHER" id="PTHR44688:SF16">
    <property type="entry name" value="DNA-BINDING TRANSCRIPTIONAL ACTIVATOR DEVR_DOSR"/>
    <property type="match status" value="1"/>
</dbReference>
<dbReference type="GO" id="GO:0003677">
    <property type="term" value="F:DNA binding"/>
    <property type="evidence" value="ECO:0007669"/>
    <property type="project" value="UniProtKB-KW"/>
</dbReference>
<dbReference type="PROSITE" id="PS00622">
    <property type="entry name" value="HTH_LUXR_1"/>
    <property type="match status" value="1"/>
</dbReference>
<evidence type="ECO:0000256" key="3">
    <source>
        <dbReference type="ARBA" id="ARBA00023163"/>
    </source>
</evidence>
<dbReference type="AlphaFoldDB" id="A0A097SQ03"/>
<keyword evidence="3" id="KW-0804">Transcription</keyword>
<feature type="domain" description="HTH luxR-type" evidence="5">
    <location>
        <begin position="93"/>
        <end position="158"/>
    </location>
</feature>
<evidence type="ECO:0000256" key="1">
    <source>
        <dbReference type="ARBA" id="ARBA00023015"/>
    </source>
</evidence>
<dbReference type="SUPFAM" id="SSF46894">
    <property type="entry name" value="C-terminal effector domain of the bipartite response regulators"/>
    <property type="match status" value="1"/>
</dbReference>
<evidence type="ECO:0000256" key="2">
    <source>
        <dbReference type="ARBA" id="ARBA00023125"/>
    </source>
</evidence>
<dbReference type="SMART" id="SM00421">
    <property type="entry name" value="HTH_LUXR"/>
    <property type="match status" value="1"/>
</dbReference>
<proteinExistence type="predicted"/>
<reference evidence="6" key="1">
    <citation type="submission" date="2014-03" db="EMBL/GenBank/DDBJ databases">
        <authorList>
            <person name="Zhang G."/>
            <person name="Zhu L."/>
            <person name="Fang P."/>
        </authorList>
    </citation>
    <scope>NUCLEOTIDE SEQUENCE</scope>
    <source>
        <strain evidence="6">NS1</strain>
        <plasmid evidence="6">pNSL1</plasmid>
    </source>
</reference>
<dbReference type="GO" id="GO:0006355">
    <property type="term" value="P:regulation of DNA-templated transcription"/>
    <property type="evidence" value="ECO:0007669"/>
    <property type="project" value="InterPro"/>
</dbReference>
<sequence length="169" mass="18011">MSEFGPDVRVADRYPGPNTCRRSLRRIAVLNIYASVLTRSLCVDLLELPAEVTYVGVSPVHRDRRDGSNQGGDDPAGSCVLPLGEPTPVEGASALQPSPLTKREREVAELVAAGMTTTAIAACLVVSPRTVEGQVEHILTKLGFRSRAQVAAWVVSQAEPDASAPDVEH</sequence>
<evidence type="ECO:0000313" key="6">
    <source>
        <dbReference type="EMBL" id="AIU93607.1"/>
    </source>
</evidence>
<dbReference type="PRINTS" id="PR00038">
    <property type="entry name" value="HTHLUXR"/>
</dbReference>
<dbReference type="Pfam" id="PF00196">
    <property type="entry name" value="GerE"/>
    <property type="match status" value="1"/>
</dbReference>
<dbReference type="EMBL" id="KJ605395">
    <property type="protein sequence ID" value="AIU93607.1"/>
    <property type="molecule type" value="Genomic_DNA"/>
</dbReference>
<dbReference type="InterPro" id="IPR016032">
    <property type="entry name" value="Sig_transdc_resp-reg_C-effctor"/>
</dbReference>